<dbReference type="EMBL" id="JAIQCV010000009">
    <property type="protein sequence ID" value="KAH1063370.1"/>
    <property type="molecule type" value="Genomic_DNA"/>
</dbReference>
<evidence type="ECO:0000313" key="3">
    <source>
        <dbReference type="Proteomes" id="UP000828251"/>
    </source>
</evidence>
<protein>
    <submittedName>
        <fullName evidence="2">Uncharacterized protein</fullName>
    </submittedName>
</protein>
<keyword evidence="3" id="KW-1185">Reference proteome</keyword>
<proteinExistence type="predicted"/>
<organism evidence="2 3">
    <name type="scientific">Gossypium stocksii</name>
    <dbReference type="NCBI Taxonomy" id="47602"/>
    <lineage>
        <taxon>Eukaryota</taxon>
        <taxon>Viridiplantae</taxon>
        <taxon>Streptophyta</taxon>
        <taxon>Embryophyta</taxon>
        <taxon>Tracheophyta</taxon>
        <taxon>Spermatophyta</taxon>
        <taxon>Magnoliopsida</taxon>
        <taxon>eudicotyledons</taxon>
        <taxon>Gunneridae</taxon>
        <taxon>Pentapetalae</taxon>
        <taxon>rosids</taxon>
        <taxon>malvids</taxon>
        <taxon>Malvales</taxon>
        <taxon>Malvaceae</taxon>
        <taxon>Malvoideae</taxon>
        <taxon>Gossypium</taxon>
    </lineage>
</organism>
<comment type="caution">
    <text evidence="2">The sequence shown here is derived from an EMBL/GenBank/DDBJ whole genome shotgun (WGS) entry which is preliminary data.</text>
</comment>
<feature type="region of interest" description="Disordered" evidence="1">
    <location>
        <begin position="119"/>
        <end position="139"/>
    </location>
</feature>
<dbReference type="AlphaFoldDB" id="A0A9D3ZSK1"/>
<accession>A0A9D3ZSK1</accession>
<evidence type="ECO:0000313" key="2">
    <source>
        <dbReference type="EMBL" id="KAH1063370.1"/>
    </source>
</evidence>
<gene>
    <name evidence="2" type="ORF">J1N35_028357</name>
</gene>
<reference evidence="2 3" key="1">
    <citation type="journal article" date="2021" name="Plant Biotechnol. J.">
        <title>Multi-omics assisted identification of the key and species-specific regulatory components of drought-tolerant mechanisms in Gossypium stocksii.</title>
        <authorList>
            <person name="Yu D."/>
            <person name="Ke L."/>
            <person name="Zhang D."/>
            <person name="Wu Y."/>
            <person name="Sun Y."/>
            <person name="Mei J."/>
            <person name="Sun J."/>
            <person name="Sun Y."/>
        </authorList>
    </citation>
    <scope>NUCLEOTIDE SEQUENCE [LARGE SCALE GENOMIC DNA]</scope>
    <source>
        <strain evidence="3">cv. E1</strain>
        <tissue evidence="2">Leaf</tissue>
    </source>
</reference>
<name>A0A9D3ZSK1_9ROSI</name>
<dbReference type="Proteomes" id="UP000828251">
    <property type="component" value="Unassembled WGS sequence"/>
</dbReference>
<sequence>MVEMHEFGQVMQQFGFRQTIPPSPKTSKHCTRSTCEEESMKIYLNSMGIISTLGSTSTISYLVANHFSLRNWRPLWTTCHGSDITASHIFCQKRQRLGNIILGDQEDPHINPRSRVYALTESSSAPTQHEAPRAIPPLR</sequence>
<evidence type="ECO:0000256" key="1">
    <source>
        <dbReference type="SAM" id="MobiDB-lite"/>
    </source>
</evidence>